<protein>
    <submittedName>
        <fullName evidence="7">Pigment permease, P-loop containing nucleoside triphosphate hydrolase</fullName>
    </submittedName>
</protein>
<evidence type="ECO:0000256" key="3">
    <source>
        <dbReference type="ARBA" id="ARBA00022692"/>
    </source>
</evidence>
<dbReference type="GO" id="GO:0005524">
    <property type="term" value="F:ATP binding"/>
    <property type="evidence" value="ECO:0007669"/>
    <property type="project" value="InterPro"/>
</dbReference>
<evidence type="ECO:0000256" key="2">
    <source>
        <dbReference type="ARBA" id="ARBA00022448"/>
    </source>
</evidence>
<dbReference type="AlphaFoldDB" id="A0A2U1MV85"/>
<sequence>MFHIFIQQASCLIRQCQGKELFSSKLVSIKDSKAECFVCENVIYPGEELQCVVGDYKGSYHSDIHKWVMKQEHRFDFFKVPHEVPMCDLLWSDPDDRCGWGISPRGAGYTFGQGVGPVVLKDRLYIQTAYLIIWTPTVTIFHEVVYSINMEKQGWPSGSGKATLLTALGSRLGGKLKGTISYNGKPFNSIMKRNAGFVTQDDVLYPHLTVNETLVFTALLRLPNSLTKQQKAEQAKAVINQLGLTRCKWESIILWKLVRNNGLFLEYWVYAISCNESYRFFARSCKRLRDVTRWSKSATSELHTFLSFSRHWLIKSSKIHLIGYCVKESLFLVYEFIKNGNLIQHSHGLLGVDTQNTMFLSMVGHPYYIGMTIGMGLNDAYVCKESQATKFKYRKGANKALKEPKKRIWNIMAICQLASLVNCGMGGVNIGRKVYVSNVGQEVDSKRLRVFF</sequence>
<dbReference type="Gene3D" id="3.60.21.10">
    <property type="match status" value="1"/>
</dbReference>
<gene>
    <name evidence="7" type="ORF">CTI12_AA337950</name>
</gene>
<dbReference type="EMBL" id="PKPP01004272">
    <property type="protein sequence ID" value="PWA65183.1"/>
    <property type="molecule type" value="Genomic_DNA"/>
</dbReference>
<keyword evidence="8" id="KW-1185">Reference proteome</keyword>
<dbReference type="PANTHER" id="PTHR48041">
    <property type="entry name" value="ABC TRANSPORTER G FAMILY MEMBER 28"/>
    <property type="match status" value="1"/>
</dbReference>
<dbReference type="PANTHER" id="PTHR48041:SF22">
    <property type="entry name" value="ABC TRANSPORTER G FAMILY MEMBER 9"/>
    <property type="match status" value="1"/>
</dbReference>
<dbReference type="SUPFAM" id="SSF56300">
    <property type="entry name" value="Metallo-dependent phosphatases"/>
    <property type="match status" value="1"/>
</dbReference>
<comment type="caution">
    <text evidence="7">The sequence shown here is derived from an EMBL/GenBank/DDBJ whole genome shotgun (WGS) entry which is preliminary data.</text>
</comment>
<accession>A0A2U1MV85</accession>
<reference evidence="7 8" key="1">
    <citation type="journal article" date="2018" name="Mol. Plant">
        <title>The genome of Artemisia annua provides insight into the evolution of Asteraceae family and artemisinin biosynthesis.</title>
        <authorList>
            <person name="Shen Q."/>
            <person name="Zhang L."/>
            <person name="Liao Z."/>
            <person name="Wang S."/>
            <person name="Yan T."/>
            <person name="Shi P."/>
            <person name="Liu M."/>
            <person name="Fu X."/>
            <person name="Pan Q."/>
            <person name="Wang Y."/>
            <person name="Lv Z."/>
            <person name="Lu X."/>
            <person name="Zhang F."/>
            <person name="Jiang W."/>
            <person name="Ma Y."/>
            <person name="Chen M."/>
            <person name="Hao X."/>
            <person name="Li L."/>
            <person name="Tang Y."/>
            <person name="Lv G."/>
            <person name="Zhou Y."/>
            <person name="Sun X."/>
            <person name="Brodelius P.E."/>
            <person name="Rose J.K.C."/>
            <person name="Tang K."/>
        </authorList>
    </citation>
    <scope>NUCLEOTIDE SEQUENCE [LARGE SCALE GENOMIC DNA]</scope>
    <source>
        <strain evidence="8">cv. Huhao1</strain>
        <tissue evidence="7">Leaf</tissue>
    </source>
</reference>
<dbReference type="GO" id="GO:0016887">
    <property type="term" value="F:ATP hydrolysis activity"/>
    <property type="evidence" value="ECO:0007669"/>
    <property type="project" value="InterPro"/>
</dbReference>
<name>A0A2U1MV85_ARTAN</name>
<keyword evidence="5" id="KW-0472">Membrane</keyword>
<keyword evidence="3" id="KW-0812">Transmembrane</keyword>
<comment type="subcellular location">
    <subcellularLocation>
        <location evidence="1">Membrane</location>
        <topology evidence="1">Multi-pass membrane protein</topology>
    </subcellularLocation>
</comment>
<dbReference type="InterPro" id="IPR050352">
    <property type="entry name" value="ABCG_transporters"/>
</dbReference>
<keyword evidence="7" id="KW-0378">Hydrolase</keyword>
<dbReference type="InterPro" id="IPR027417">
    <property type="entry name" value="P-loop_NTPase"/>
</dbReference>
<evidence type="ECO:0000256" key="5">
    <source>
        <dbReference type="ARBA" id="ARBA00023136"/>
    </source>
</evidence>
<keyword evidence="4" id="KW-1133">Transmembrane helix</keyword>
<dbReference type="InterPro" id="IPR003439">
    <property type="entry name" value="ABC_transporter-like_ATP-bd"/>
</dbReference>
<evidence type="ECO:0000313" key="8">
    <source>
        <dbReference type="Proteomes" id="UP000245207"/>
    </source>
</evidence>
<dbReference type="InterPro" id="IPR029052">
    <property type="entry name" value="Metallo-depent_PP-like"/>
</dbReference>
<dbReference type="GO" id="GO:0005886">
    <property type="term" value="C:plasma membrane"/>
    <property type="evidence" value="ECO:0007669"/>
    <property type="project" value="TreeGrafter"/>
</dbReference>
<dbReference type="SUPFAM" id="SSF52540">
    <property type="entry name" value="P-loop containing nucleoside triphosphate hydrolases"/>
    <property type="match status" value="1"/>
</dbReference>
<keyword evidence="2" id="KW-0813">Transport</keyword>
<evidence type="ECO:0000256" key="1">
    <source>
        <dbReference type="ARBA" id="ARBA00004141"/>
    </source>
</evidence>
<dbReference type="OrthoDB" id="245989at2759"/>
<evidence type="ECO:0000259" key="6">
    <source>
        <dbReference type="Pfam" id="PF00005"/>
    </source>
</evidence>
<dbReference type="GO" id="GO:0042626">
    <property type="term" value="F:ATPase-coupled transmembrane transporter activity"/>
    <property type="evidence" value="ECO:0007669"/>
    <property type="project" value="TreeGrafter"/>
</dbReference>
<organism evidence="7 8">
    <name type="scientific">Artemisia annua</name>
    <name type="common">Sweet wormwood</name>
    <dbReference type="NCBI Taxonomy" id="35608"/>
    <lineage>
        <taxon>Eukaryota</taxon>
        <taxon>Viridiplantae</taxon>
        <taxon>Streptophyta</taxon>
        <taxon>Embryophyta</taxon>
        <taxon>Tracheophyta</taxon>
        <taxon>Spermatophyta</taxon>
        <taxon>Magnoliopsida</taxon>
        <taxon>eudicotyledons</taxon>
        <taxon>Gunneridae</taxon>
        <taxon>Pentapetalae</taxon>
        <taxon>asterids</taxon>
        <taxon>campanulids</taxon>
        <taxon>Asterales</taxon>
        <taxon>Asteraceae</taxon>
        <taxon>Asteroideae</taxon>
        <taxon>Anthemideae</taxon>
        <taxon>Artemisiinae</taxon>
        <taxon>Artemisia</taxon>
    </lineage>
</organism>
<dbReference type="STRING" id="35608.A0A2U1MV85"/>
<dbReference type="Proteomes" id="UP000245207">
    <property type="component" value="Unassembled WGS sequence"/>
</dbReference>
<dbReference type="Gene3D" id="3.40.50.300">
    <property type="entry name" value="P-loop containing nucleotide triphosphate hydrolases"/>
    <property type="match status" value="1"/>
</dbReference>
<dbReference type="Pfam" id="PF00005">
    <property type="entry name" value="ABC_tran"/>
    <property type="match status" value="1"/>
</dbReference>
<evidence type="ECO:0000256" key="4">
    <source>
        <dbReference type="ARBA" id="ARBA00022989"/>
    </source>
</evidence>
<feature type="domain" description="ABC transporter" evidence="6">
    <location>
        <begin position="156"/>
        <end position="248"/>
    </location>
</feature>
<evidence type="ECO:0000313" key="7">
    <source>
        <dbReference type="EMBL" id="PWA65183.1"/>
    </source>
</evidence>
<proteinExistence type="predicted"/>